<evidence type="ECO:0000313" key="12">
    <source>
        <dbReference type="Proteomes" id="UP000054725"/>
    </source>
</evidence>
<organism evidence="11 12">
    <name type="scientific">Legionella nautarum</name>
    <dbReference type="NCBI Taxonomy" id="45070"/>
    <lineage>
        <taxon>Bacteria</taxon>
        <taxon>Pseudomonadati</taxon>
        <taxon>Pseudomonadota</taxon>
        <taxon>Gammaproteobacteria</taxon>
        <taxon>Legionellales</taxon>
        <taxon>Legionellaceae</taxon>
        <taxon>Legionella</taxon>
    </lineage>
</organism>
<accession>A0A0W0WUD6</accession>
<dbReference type="InterPro" id="IPR032852">
    <property type="entry name" value="ALKBH2"/>
</dbReference>
<dbReference type="Proteomes" id="UP000054725">
    <property type="component" value="Unassembled WGS sequence"/>
</dbReference>
<dbReference type="Gene3D" id="2.60.120.590">
    <property type="entry name" value="Alpha-ketoglutarate-dependent dioxygenase AlkB-like"/>
    <property type="match status" value="1"/>
</dbReference>
<dbReference type="InterPro" id="IPR037151">
    <property type="entry name" value="AlkB-like_sf"/>
</dbReference>
<dbReference type="GO" id="GO:0035516">
    <property type="term" value="F:broad specificity oxidative DNA demethylase activity"/>
    <property type="evidence" value="ECO:0007669"/>
    <property type="project" value="TreeGrafter"/>
</dbReference>
<dbReference type="PANTHER" id="PTHR31573">
    <property type="entry name" value="ALPHA-KETOGLUTARATE-DEPENDENT DIOXYGENASE ALKB HOMOLOG 2"/>
    <property type="match status" value="1"/>
</dbReference>
<evidence type="ECO:0000256" key="3">
    <source>
        <dbReference type="ARBA" id="ARBA00022763"/>
    </source>
</evidence>
<proteinExistence type="predicted"/>
<dbReference type="SUPFAM" id="SSF51197">
    <property type="entry name" value="Clavaminate synthase-like"/>
    <property type="match status" value="1"/>
</dbReference>
<evidence type="ECO:0000256" key="5">
    <source>
        <dbReference type="ARBA" id="ARBA00022964"/>
    </source>
</evidence>
<dbReference type="Pfam" id="PF13532">
    <property type="entry name" value="2OG-FeII_Oxy_2"/>
    <property type="match status" value="1"/>
</dbReference>
<evidence type="ECO:0000256" key="8">
    <source>
        <dbReference type="ARBA" id="ARBA00023204"/>
    </source>
</evidence>
<dbReference type="InterPro" id="IPR027450">
    <property type="entry name" value="AlkB-like"/>
</dbReference>
<keyword evidence="3" id="KW-0227">DNA damage</keyword>
<name>A0A0W0WUD6_9GAMM</name>
<evidence type="ECO:0000256" key="7">
    <source>
        <dbReference type="ARBA" id="ARBA00023004"/>
    </source>
</evidence>
<dbReference type="PATRIC" id="fig|45070.6.peg.971"/>
<dbReference type="GO" id="GO:0051747">
    <property type="term" value="F:cytosine C-5 DNA demethylase activity"/>
    <property type="evidence" value="ECO:0007669"/>
    <property type="project" value="TreeGrafter"/>
</dbReference>
<dbReference type="PANTHER" id="PTHR31573:SF1">
    <property type="entry name" value="DNA OXIDATIVE DEMETHYLASE ALKBH2"/>
    <property type="match status" value="1"/>
</dbReference>
<feature type="binding site" evidence="9">
    <location>
        <position position="109"/>
    </location>
    <ligand>
        <name>2-oxoglutarate</name>
        <dbReference type="ChEBI" id="CHEBI:16810"/>
    </ligand>
</feature>
<gene>
    <name evidence="11" type="ORF">Lnau_0915</name>
</gene>
<comment type="caution">
    <text evidence="11">The sequence shown here is derived from an EMBL/GenBank/DDBJ whole genome shotgun (WGS) entry which is preliminary data.</text>
</comment>
<keyword evidence="8" id="KW-0234">DNA repair</keyword>
<keyword evidence="6" id="KW-0560">Oxidoreductase</keyword>
<feature type="binding site" evidence="9">
    <location>
        <position position="119"/>
    </location>
    <ligand>
        <name>2-oxoglutarate</name>
        <dbReference type="ChEBI" id="CHEBI:16810"/>
    </ligand>
</feature>
<evidence type="ECO:0000256" key="1">
    <source>
        <dbReference type="ARBA" id="ARBA00001954"/>
    </source>
</evidence>
<dbReference type="InterPro" id="IPR005123">
    <property type="entry name" value="Oxoglu/Fe-dep_dioxygenase_dom"/>
</dbReference>
<comment type="cofactor">
    <cofactor evidence="1">
        <name>Fe(2+)</name>
        <dbReference type="ChEBI" id="CHEBI:29033"/>
    </cofactor>
</comment>
<keyword evidence="2" id="KW-0479">Metal-binding</keyword>
<evidence type="ECO:0000256" key="2">
    <source>
        <dbReference type="ARBA" id="ARBA00022723"/>
    </source>
</evidence>
<keyword evidence="12" id="KW-1185">Reference proteome</keyword>
<keyword evidence="7" id="KW-0408">Iron</keyword>
<protein>
    <recommendedName>
        <fullName evidence="10">Fe2OG dioxygenase domain-containing protein</fullName>
    </recommendedName>
</protein>
<dbReference type="PROSITE" id="PS51471">
    <property type="entry name" value="FE2OG_OXY"/>
    <property type="match status" value="1"/>
</dbReference>
<feature type="binding site" evidence="9">
    <location>
        <position position="176"/>
    </location>
    <ligand>
        <name>2-oxoglutarate</name>
        <dbReference type="ChEBI" id="CHEBI:16810"/>
    </ligand>
</feature>
<dbReference type="STRING" id="45070.Lnau_0915"/>
<dbReference type="GO" id="GO:0008198">
    <property type="term" value="F:ferrous iron binding"/>
    <property type="evidence" value="ECO:0007669"/>
    <property type="project" value="TreeGrafter"/>
</dbReference>
<dbReference type="AlphaFoldDB" id="A0A0W0WUD6"/>
<dbReference type="RefSeq" id="WP_058503965.1">
    <property type="nucleotide sequence ID" value="NZ_CAAAIF010000001.1"/>
</dbReference>
<feature type="binding site" evidence="9">
    <location>
        <position position="192"/>
    </location>
    <ligand>
        <name>2-oxoglutarate</name>
        <dbReference type="ChEBI" id="CHEBI:16810"/>
    </ligand>
</feature>
<feature type="binding site" evidence="9">
    <location>
        <position position="194"/>
    </location>
    <ligand>
        <name>2-oxoglutarate</name>
        <dbReference type="ChEBI" id="CHEBI:16810"/>
    </ligand>
</feature>
<dbReference type="EMBL" id="LNYO01000013">
    <property type="protein sequence ID" value="KTD35931.1"/>
    <property type="molecule type" value="Genomic_DNA"/>
</dbReference>
<feature type="domain" description="Fe2OG dioxygenase" evidence="10">
    <location>
        <begin position="100"/>
        <end position="197"/>
    </location>
</feature>
<evidence type="ECO:0000259" key="10">
    <source>
        <dbReference type="PROSITE" id="PS51471"/>
    </source>
</evidence>
<evidence type="ECO:0000256" key="9">
    <source>
        <dbReference type="PIRSR" id="PIRSR632852-1"/>
    </source>
</evidence>
<feature type="binding site" evidence="9">
    <location>
        <position position="107"/>
    </location>
    <ligand>
        <name>2-oxoglutarate</name>
        <dbReference type="ChEBI" id="CHEBI:16810"/>
    </ligand>
</feature>
<feature type="binding site" evidence="9">
    <location>
        <position position="188"/>
    </location>
    <ligand>
        <name>2-oxoglutarate</name>
        <dbReference type="ChEBI" id="CHEBI:16810"/>
    </ligand>
</feature>
<dbReference type="GO" id="GO:0006307">
    <property type="term" value="P:DNA alkylation repair"/>
    <property type="evidence" value="ECO:0007669"/>
    <property type="project" value="TreeGrafter"/>
</dbReference>
<feature type="binding site" evidence="9">
    <location>
        <begin position="70"/>
        <end position="72"/>
    </location>
    <ligand>
        <name>substrate</name>
    </ligand>
</feature>
<keyword evidence="4" id="KW-0460">Magnesium</keyword>
<evidence type="ECO:0000313" key="11">
    <source>
        <dbReference type="EMBL" id="KTD35931.1"/>
    </source>
</evidence>
<evidence type="ECO:0000256" key="4">
    <source>
        <dbReference type="ARBA" id="ARBA00022842"/>
    </source>
</evidence>
<sequence>MTKKENSTIICNENLSLDYFPQFFSKKKADSYFHTLSNRIAWQEETILIVGREVKVPRLMAWYGDEDAIYSYSGVKHEPKKWIEPLLEIKAYLQNCLGIQFNSVLANLYRNGQDSMGWHADNEPELGNQPVIASVSFGAERQFSLRHKKQKAVLKLPLGHGSVLLMSGETQHYWKHALPKSKLVNEPRINLTFRQIKFRGKRSSN</sequence>
<keyword evidence="5" id="KW-0223">Dioxygenase</keyword>
<evidence type="ECO:0000256" key="6">
    <source>
        <dbReference type="ARBA" id="ARBA00023002"/>
    </source>
</evidence>
<dbReference type="OrthoDB" id="190276at2"/>
<dbReference type="FunFam" id="2.60.120.590:FF:000004">
    <property type="entry name" value="DNA oxidative demethylase ALKBH2"/>
    <property type="match status" value="1"/>
</dbReference>
<reference evidence="11 12" key="1">
    <citation type="submission" date="2015-11" db="EMBL/GenBank/DDBJ databases">
        <title>Genomic analysis of 38 Legionella species identifies large and diverse effector repertoires.</title>
        <authorList>
            <person name="Burstein D."/>
            <person name="Amaro F."/>
            <person name="Zusman T."/>
            <person name="Lifshitz Z."/>
            <person name="Cohen O."/>
            <person name="Gilbert J.A."/>
            <person name="Pupko T."/>
            <person name="Shuman H.A."/>
            <person name="Segal G."/>
        </authorList>
    </citation>
    <scope>NUCLEOTIDE SEQUENCE [LARGE SCALE GENOMIC DNA]</scope>
    <source>
        <strain evidence="11 12">ATCC 49506</strain>
    </source>
</reference>